<evidence type="ECO:0000259" key="2">
    <source>
        <dbReference type="Pfam" id="PF13231"/>
    </source>
</evidence>
<keyword evidence="1" id="KW-0472">Membrane</keyword>
<sequence>MQKLLVWAILLLSFGIMIFVAKKDSLTVDETVHMTAGYLHTWKGDYTYNSEHPPLANDLSGFFIGLVRPNLPKETPGDIDQWQYGDKFFYQVGNNPDTLIFLGRLPIILLTLALFYLVFLWASEVWGVKAGVLSLLFAVTCPNLLAHGHLATTDLILAFSFVLDFYILRKFILKSSWKNAVWLGVVSGLVLLSKFSGIIILPLNLFMYVVILAIRKDKFVLENFLKMLVGFSIALGLTWLVYLFTMRHNWLVAFKTYGLGWFGGVGWLFGLIKWLALPLKKFYEGMDVVRGHNEFGHLSFLNGSYSLQGHWYYFPLAIWYKTPIPVMIAFVIAIIYSFRKRTGELWEKALIILPAIIFFLISLKSNLNIGLRHILPVYPLIYIFIGELANVKNILFKILVVALAVANLFSAVRTFPDYLSYFNINAGGRAKGYEHLGDSNFDWGQNVGRFADYLKKNNIQKVYFSCYDVSALKYYGIEVLPPPTQPIANGVIALCGQQYILQPVEKPEYQWFTKYPPDEVMANTIFVWRFPK</sequence>
<organism evidence="3 4">
    <name type="scientific">Candidatus Berkelbacteria bacterium RBG_13_40_8</name>
    <dbReference type="NCBI Taxonomy" id="1797467"/>
    <lineage>
        <taxon>Bacteria</taxon>
        <taxon>Candidatus Berkelbacteria</taxon>
    </lineage>
</organism>
<feature type="transmembrane region" description="Helical" evidence="1">
    <location>
        <begin position="224"/>
        <end position="244"/>
    </location>
</feature>
<gene>
    <name evidence="3" type="ORF">A2V71_02180</name>
</gene>
<feature type="transmembrane region" description="Helical" evidence="1">
    <location>
        <begin position="256"/>
        <end position="276"/>
    </location>
</feature>
<feature type="transmembrane region" description="Helical" evidence="1">
    <location>
        <begin position="394"/>
        <end position="412"/>
    </location>
</feature>
<feature type="transmembrane region" description="Helical" evidence="1">
    <location>
        <begin position="318"/>
        <end position="338"/>
    </location>
</feature>
<evidence type="ECO:0000313" key="4">
    <source>
        <dbReference type="Proteomes" id="UP000178764"/>
    </source>
</evidence>
<dbReference type="Pfam" id="PF13231">
    <property type="entry name" value="PMT_2"/>
    <property type="match status" value="1"/>
</dbReference>
<feature type="domain" description="Glycosyltransferase RgtA/B/C/D-like" evidence="2">
    <location>
        <begin position="102"/>
        <end position="232"/>
    </location>
</feature>
<evidence type="ECO:0000313" key="3">
    <source>
        <dbReference type="EMBL" id="OGD57200.1"/>
    </source>
</evidence>
<feature type="transmembrane region" description="Helical" evidence="1">
    <location>
        <begin position="369"/>
        <end position="385"/>
    </location>
</feature>
<feature type="transmembrane region" description="Helical" evidence="1">
    <location>
        <begin position="151"/>
        <end position="168"/>
    </location>
</feature>
<reference evidence="3 4" key="1">
    <citation type="journal article" date="2016" name="Nat. Commun.">
        <title>Thousands of microbial genomes shed light on interconnected biogeochemical processes in an aquifer system.</title>
        <authorList>
            <person name="Anantharaman K."/>
            <person name="Brown C.T."/>
            <person name="Hug L.A."/>
            <person name="Sharon I."/>
            <person name="Castelle C.J."/>
            <person name="Probst A.J."/>
            <person name="Thomas B.C."/>
            <person name="Singh A."/>
            <person name="Wilkins M.J."/>
            <person name="Karaoz U."/>
            <person name="Brodie E.L."/>
            <person name="Williams K.H."/>
            <person name="Hubbard S.S."/>
            <person name="Banfield J.F."/>
        </authorList>
    </citation>
    <scope>NUCLEOTIDE SEQUENCE [LARGE SCALE GENOMIC DNA]</scope>
</reference>
<dbReference type="EMBL" id="MEZT01000005">
    <property type="protein sequence ID" value="OGD57200.1"/>
    <property type="molecule type" value="Genomic_DNA"/>
</dbReference>
<keyword evidence="1" id="KW-1133">Transmembrane helix</keyword>
<name>A0A1F5DQ76_9BACT</name>
<feature type="transmembrane region" description="Helical" evidence="1">
    <location>
        <begin position="99"/>
        <end position="119"/>
    </location>
</feature>
<dbReference type="Proteomes" id="UP000178764">
    <property type="component" value="Unassembled WGS sequence"/>
</dbReference>
<feature type="transmembrane region" description="Helical" evidence="1">
    <location>
        <begin position="345"/>
        <end position="363"/>
    </location>
</feature>
<proteinExistence type="predicted"/>
<accession>A0A1F5DQ76</accession>
<comment type="caution">
    <text evidence="3">The sequence shown here is derived from an EMBL/GenBank/DDBJ whole genome shotgun (WGS) entry which is preliminary data.</text>
</comment>
<feature type="transmembrane region" description="Helical" evidence="1">
    <location>
        <begin position="180"/>
        <end position="212"/>
    </location>
</feature>
<evidence type="ECO:0000256" key="1">
    <source>
        <dbReference type="SAM" id="Phobius"/>
    </source>
</evidence>
<dbReference type="AlphaFoldDB" id="A0A1F5DQ76"/>
<keyword evidence="1" id="KW-0812">Transmembrane</keyword>
<dbReference type="InterPro" id="IPR038731">
    <property type="entry name" value="RgtA/B/C-like"/>
</dbReference>
<protein>
    <recommendedName>
        <fullName evidence="2">Glycosyltransferase RgtA/B/C/D-like domain-containing protein</fullName>
    </recommendedName>
</protein>